<sequence length="173" mass="19439">MALNLGSNSNSSDFRISASNVEGWVMAWKSCTFSPPSEGNAGYGKWTRATIIRKYHEPKPESLFKQERRNAGARNPKKVQGMTAHDNEPRREDMKEEHAPHLDTRNNGQNLDSRLIDSDTDQQISPHMGDIFSRGLLRTPHLLNGVPPPPPNSNTDQILLLTNLFSARIKCHL</sequence>
<feature type="compositionally biased region" description="Basic and acidic residues" evidence="1">
    <location>
        <begin position="85"/>
        <end position="104"/>
    </location>
</feature>
<protein>
    <submittedName>
        <fullName evidence="2">Uncharacterized protein</fullName>
    </submittedName>
</protein>
<organism evidence="2 3">
    <name type="scientific">Prunus yedoensis var. nudiflora</name>
    <dbReference type="NCBI Taxonomy" id="2094558"/>
    <lineage>
        <taxon>Eukaryota</taxon>
        <taxon>Viridiplantae</taxon>
        <taxon>Streptophyta</taxon>
        <taxon>Embryophyta</taxon>
        <taxon>Tracheophyta</taxon>
        <taxon>Spermatophyta</taxon>
        <taxon>Magnoliopsida</taxon>
        <taxon>eudicotyledons</taxon>
        <taxon>Gunneridae</taxon>
        <taxon>Pentapetalae</taxon>
        <taxon>rosids</taxon>
        <taxon>fabids</taxon>
        <taxon>Rosales</taxon>
        <taxon>Rosaceae</taxon>
        <taxon>Amygdaloideae</taxon>
        <taxon>Amygdaleae</taxon>
        <taxon>Prunus</taxon>
    </lineage>
</organism>
<dbReference type="AlphaFoldDB" id="A0A314YVQ4"/>
<feature type="compositionally biased region" description="Basic and acidic residues" evidence="1">
    <location>
        <begin position="57"/>
        <end position="70"/>
    </location>
</feature>
<evidence type="ECO:0000313" key="3">
    <source>
        <dbReference type="Proteomes" id="UP000250321"/>
    </source>
</evidence>
<dbReference type="Proteomes" id="UP000250321">
    <property type="component" value="Unassembled WGS sequence"/>
</dbReference>
<accession>A0A314YVQ4</accession>
<comment type="caution">
    <text evidence="2">The sequence shown here is derived from an EMBL/GenBank/DDBJ whole genome shotgun (WGS) entry which is preliminary data.</text>
</comment>
<reference evidence="2 3" key="1">
    <citation type="submission" date="2018-02" db="EMBL/GenBank/DDBJ databases">
        <title>Draft genome of wild Prunus yedoensis var. nudiflora.</title>
        <authorList>
            <person name="Baek S."/>
            <person name="Kim J.-H."/>
            <person name="Choi K."/>
            <person name="Kim G.-B."/>
            <person name="Cho A."/>
            <person name="Jang H."/>
            <person name="Shin C.-H."/>
            <person name="Yu H.-J."/>
            <person name="Mun J.-H."/>
        </authorList>
    </citation>
    <scope>NUCLEOTIDE SEQUENCE [LARGE SCALE GENOMIC DNA]</scope>
    <source>
        <strain evidence="3">cv. Jeju island</strain>
        <tissue evidence="2">Leaf</tissue>
    </source>
</reference>
<dbReference type="EMBL" id="PJQY01000491">
    <property type="protein sequence ID" value="PQQ10590.1"/>
    <property type="molecule type" value="Genomic_DNA"/>
</dbReference>
<name>A0A314YVQ4_PRUYE</name>
<gene>
    <name evidence="2" type="ORF">Pyn_39636</name>
</gene>
<evidence type="ECO:0000256" key="1">
    <source>
        <dbReference type="SAM" id="MobiDB-lite"/>
    </source>
</evidence>
<feature type="region of interest" description="Disordered" evidence="1">
    <location>
        <begin position="57"/>
        <end position="111"/>
    </location>
</feature>
<proteinExistence type="predicted"/>
<keyword evidence="3" id="KW-1185">Reference proteome</keyword>
<evidence type="ECO:0000313" key="2">
    <source>
        <dbReference type="EMBL" id="PQQ10590.1"/>
    </source>
</evidence>